<keyword evidence="3" id="KW-0175">Coiled coil</keyword>
<evidence type="ECO:0000313" key="7">
    <source>
        <dbReference type="EMBL" id="PAV18063.1"/>
    </source>
</evidence>
<dbReference type="InterPro" id="IPR036259">
    <property type="entry name" value="MFS_trans_sf"/>
</dbReference>
<feature type="transmembrane region" description="Helical" evidence="5">
    <location>
        <begin position="309"/>
        <end position="332"/>
    </location>
</feature>
<dbReference type="CDD" id="cd00067">
    <property type="entry name" value="GAL4"/>
    <property type="match status" value="1"/>
</dbReference>
<feature type="compositionally biased region" description="Polar residues" evidence="4">
    <location>
        <begin position="1"/>
        <end position="12"/>
    </location>
</feature>
<sequence>MTSEKNGSQTNAGDLGEVRAPAEDSGDVDVEHASPKMQEGHDQDDSDGGFWAWMTVVGTWLIQFTGFGYANAFGVYQDYYVTNFLSESSSSSISWIGSTQVFLQLSIGILSGRLFDKGYFYSVMIFGSVLFVFSLFMLSLANPQQYYQVFLSQAVGAGIGSGLCYIPSMAVLAQHFKKPHNRALSMAIIASGSSSLGFANSVRASAGFIGGLSLIAICMMRAKPMPADNKPVKISLGAAVKKFSKDPAYMLMISAMFLSAQGIFFPIFYLQLDSSTHGVDSNFTFYSLTVLNGAAVIGRLLPGFFSRHVGVLNTLIITIASCTVVIIGMLGLKDLAGAASIAVFYGLVQGAYITLLAPMLTLLAEHQSEIGARLGIGFAFQGVGGLIGTPITGALLTSSYIWWRPVVYSACLCFVHCLQLDDDCVNRQRKEEQKHCLRFLNETFNRMPPITKVPRTDEFFKVRNRELELRRLSGEISCSECRRMKLKCDKKIPCCHCVRRGYQEFCPIGRPVNGDSTRLKVADTTSENESLRRQIEAMSERIRVLEDALHVETSAKRSEPHPLLSDTLLSIKKGKWVEPVEHAEQDEEITRAFGTMAISEGKNIRYLGASATENQLLLGLLGSNSEGNEEPLSDEIIQASDLWPFVTCSKEALPAQLVAQLPPFDRATGLIEAFICNLAWFTSTVHRDQILDELVPLFYPNRRPLSPLLANKSHIHELALFFSILACGAVADLTLPPINAEGERFNKVARAAMGVQDILKEATIPGVQTIFLLGSYGLFCGHKSSQEESWKMYSVGLSLAASIGLHRDPRDGNLILS</sequence>
<dbReference type="InParanoid" id="A0A286UEN5"/>
<dbReference type="Pfam" id="PF00172">
    <property type="entry name" value="Zn_clus"/>
    <property type="match status" value="1"/>
</dbReference>
<comment type="caution">
    <text evidence="7">The sequence shown here is derived from an EMBL/GenBank/DDBJ whole genome shotgun (WGS) entry which is preliminary data.</text>
</comment>
<feature type="transmembrane region" description="Helical" evidence="5">
    <location>
        <begin position="50"/>
        <end position="72"/>
    </location>
</feature>
<dbReference type="Proteomes" id="UP000217199">
    <property type="component" value="Unassembled WGS sequence"/>
</dbReference>
<dbReference type="InterPro" id="IPR036864">
    <property type="entry name" value="Zn2-C6_fun-type_DNA-bd_sf"/>
</dbReference>
<feature type="transmembrane region" description="Helical" evidence="5">
    <location>
        <begin position="146"/>
        <end position="171"/>
    </location>
</feature>
<dbReference type="AlphaFoldDB" id="A0A286UEN5"/>
<keyword evidence="8" id="KW-1185">Reference proteome</keyword>
<organism evidence="7 8">
    <name type="scientific">Pyrrhoderma noxium</name>
    <dbReference type="NCBI Taxonomy" id="2282107"/>
    <lineage>
        <taxon>Eukaryota</taxon>
        <taxon>Fungi</taxon>
        <taxon>Dikarya</taxon>
        <taxon>Basidiomycota</taxon>
        <taxon>Agaricomycotina</taxon>
        <taxon>Agaricomycetes</taxon>
        <taxon>Hymenochaetales</taxon>
        <taxon>Hymenochaetaceae</taxon>
        <taxon>Pyrrhoderma</taxon>
    </lineage>
</organism>
<dbReference type="InterPro" id="IPR011701">
    <property type="entry name" value="MFS"/>
</dbReference>
<dbReference type="PROSITE" id="PS50048">
    <property type="entry name" value="ZN2_CY6_FUNGAL_2"/>
    <property type="match status" value="1"/>
</dbReference>
<feature type="transmembrane region" description="Helical" evidence="5">
    <location>
        <begin position="205"/>
        <end position="222"/>
    </location>
</feature>
<feature type="transmembrane region" description="Helical" evidence="5">
    <location>
        <begin position="119"/>
        <end position="140"/>
    </location>
</feature>
<dbReference type="CDD" id="cd12148">
    <property type="entry name" value="fungal_TF_MHR"/>
    <property type="match status" value="1"/>
</dbReference>
<dbReference type="PANTHER" id="PTHR11360:SF234">
    <property type="entry name" value="MFS-TYPE TRANSPORTER DBAD-RELATED"/>
    <property type="match status" value="1"/>
</dbReference>
<feature type="transmembrane region" description="Helical" evidence="5">
    <location>
        <begin position="249"/>
        <end position="271"/>
    </location>
</feature>
<feature type="coiled-coil region" evidence="3">
    <location>
        <begin position="521"/>
        <end position="548"/>
    </location>
</feature>
<evidence type="ECO:0000256" key="2">
    <source>
        <dbReference type="ARBA" id="ARBA00006727"/>
    </source>
</evidence>
<dbReference type="Pfam" id="PF07690">
    <property type="entry name" value="MFS_1"/>
    <property type="match status" value="1"/>
</dbReference>
<comment type="subcellular location">
    <subcellularLocation>
        <location evidence="1">Membrane</location>
        <topology evidence="1">Multi-pass membrane protein</topology>
    </subcellularLocation>
</comment>
<comment type="similarity">
    <text evidence="2">Belongs to the major facilitator superfamily. Monocarboxylate porter (TC 2.A.1.13) family.</text>
</comment>
<accession>A0A286UEN5</accession>
<evidence type="ECO:0000259" key="6">
    <source>
        <dbReference type="PROSITE" id="PS50048"/>
    </source>
</evidence>
<dbReference type="Gene3D" id="1.20.1250.20">
    <property type="entry name" value="MFS general substrate transporter like domains"/>
    <property type="match status" value="2"/>
</dbReference>
<dbReference type="InterPro" id="IPR001138">
    <property type="entry name" value="Zn2Cys6_DnaBD"/>
</dbReference>
<dbReference type="Gene3D" id="4.10.240.10">
    <property type="entry name" value="Zn(2)-C6 fungal-type DNA-binding domain"/>
    <property type="match status" value="1"/>
</dbReference>
<evidence type="ECO:0000256" key="1">
    <source>
        <dbReference type="ARBA" id="ARBA00004141"/>
    </source>
</evidence>
<feature type="transmembrane region" description="Helical" evidence="5">
    <location>
        <begin position="92"/>
        <end position="112"/>
    </location>
</feature>
<dbReference type="SUPFAM" id="SSF57701">
    <property type="entry name" value="Zn2/Cys6 DNA-binding domain"/>
    <property type="match status" value="1"/>
</dbReference>
<evidence type="ECO:0000256" key="4">
    <source>
        <dbReference type="SAM" id="MobiDB-lite"/>
    </source>
</evidence>
<dbReference type="InterPro" id="IPR050327">
    <property type="entry name" value="Proton-linked_MCT"/>
</dbReference>
<evidence type="ECO:0000256" key="5">
    <source>
        <dbReference type="SAM" id="Phobius"/>
    </source>
</evidence>
<dbReference type="GO" id="GO:0008270">
    <property type="term" value="F:zinc ion binding"/>
    <property type="evidence" value="ECO:0007669"/>
    <property type="project" value="InterPro"/>
</dbReference>
<feature type="domain" description="Zn(2)-C6 fungal-type" evidence="6">
    <location>
        <begin position="477"/>
        <end position="508"/>
    </location>
</feature>
<dbReference type="GO" id="GO:0000981">
    <property type="term" value="F:DNA-binding transcription factor activity, RNA polymerase II-specific"/>
    <property type="evidence" value="ECO:0007669"/>
    <property type="project" value="InterPro"/>
</dbReference>
<evidence type="ECO:0000313" key="8">
    <source>
        <dbReference type="Proteomes" id="UP000217199"/>
    </source>
</evidence>
<feature type="transmembrane region" description="Helical" evidence="5">
    <location>
        <begin position="338"/>
        <end position="364"/>
    </location>
</feature>
<dbReference type="OrthoDB" id="6499973at2759"/>
<protein>
    <submittedName>
        <fullName evidence="7">MFS general substrate transporter</fullName>
    </submittedName>
</protein>
<keyword evidence="5" id="KW-0472">Membrane</keyword>
<proteinExistence type="inferred from homology"/>
<feature type="region of interest" description="Disordered" evidence="4">
    <location>
        <begin position="1"/>
        <end position="45"/>
    </location>
</feature>
<name>A0A286UEN5_9AGAM</name>
<dbReference type="EMBL" id="NBII01000006">
    <property type="protein sequence ID" value="PAV18063.1"/>
    <property type="molecule type" value="Genomic_DNA"/>
</dbReference>
<dbReference type="PROSITE" id="PS00463">
    <property type="entry name" value="ZN2_CY6_FUNGAL_1"/>
    <property type="match status" value="1"/>
</dbReference>
<keyword evidence="5" id="KW-1133">Transmembrane helix</keyword>
<reference evidence="7 8" key="1">
    <citation type="journal article" date="2017" name="Mol. Ecol.">
        <title>Comparative and population genomic landscape of Phellinus noxius: A hypervariable fungus causing root rot in trees.</title>
        <authorList>
            <person name="Chung C.L."/>
            <person name="Lee T.J."/>
            <person name="Akiba M."/>
            <person name="Lee H.H."/>
            <person name="Kuo T.H."/>
            <person name="Liu D."/>
            <person name="Ke H.M."/>
            <person name="Yokoi T."/>
            <person name="Roa M.B."/>
            <person name="Lu M.J."/>
            <person name="Chang Y.Y."/>
            <person name="Ann P.J."/>
            <person name="Tsai J.N."/>
            <person name="Chen C.Y."/>
            <person name="Tzean S.S."/>
            <person name="Ota Y."/>
            <person name="Hattori T."/>
            <person name="Sahashi N."/>
            <person name="Liou R.F."/>
            <person name="Kikuchi T."/>
            <person name="Tsai I.J."/>
        </authorList>
    </citation>
    <scope>NUCLEOTIDE SEQUENCE [LARGE SCALE GENOMIC DNA]</scope>
    <source>
        <strain evidence="7 8">FFPRI411160</strain>
    </source>
</reference>
<dbReference type="GO" id="GO:0016020">
    <property type="term" value="C:membrane"/>
    <property type="evidence" value="ECO:0007669"/>
    <property type="project" value="UniProtKB-SubCell"/>
</dbReference>
<gene>
    <name evidence="7" type="ORF">PNOK_0654900</name>
</gene>
<feature type="transmembrane region" description="Helical" evidence="5">
    <location>
        <begin position="376"/>
        <end position="403"/>
    </location>
</feature>
<evidence type="ECO:0000256" key="3">
    <source>
        <dbReference type="SAM" id="Coils"/>
    </source>
</evidence>
<dbReference type="GO" id="GO:0022857">
    <property type="term" value="F:transmembrane transporter activity"/>
    <property type="evidence" value="ECO:0007669"/>
    <property type="project" value="InterPro"/>
</dbReference>
<feature type="compositionally biased region" description="Basic and acidic residues" evidence="4">
    <location>
        <begin position="29"/>
        <end position="43"/>
    </location>
</feature>
<keyword evidence="5" id="KW-0812">Transmembrane</keyword>
<dbReference type="SUPFAM" id="SSF103473">
    <property type="entry name" value="MFS general substrate transporter"/>
    <property type="match status" value="1"/>
</dbReference>
<feature type="transmembrane region" description="Helical" evidence="5">
    <location>
        <begin position="283"/>
        <end position="302"/>
    </location>
</feature>
<dbReference type="PANTHER" id="PTHR11360">
    <property type="entry name" value="MONOCARBOXYLATE TRANSPORTER"/>
    <property type="match status" value="1"/>
</dbReference>
<dbReference type="STRING" id="2282107.A0A286UEN5"/>